<proteinExistence type="predicted"/>
<organism evidence="1">
    <name type="scientific">Pseudomonas phage HRDY3</name>
    <dbReference type="NCBI Taxonomy" id="3236930"/>
    <lineage>
        <taxon>Viruses</taxon>
    </lineage>
</organism>
<dbReference type="EMBL" id="PQ015379">
    <property type="protein sequence ID" value="XDJ14967.1"/>
    <property type="molecule type" value="Genomic_DNA"/>
</dbReference>
<accession>A0AB39CDP2</accession>
<evidence type="ECO:0000313" key="1">
    <source>
        <dbReference type="EMBL" id="XDJ14967.1"/>
    </source>
</evidence>
<protein>
    <submittedName>
        <fullName evidence="1">Uncharacterized protein</fullName>
    </submittedName>
</protein>
<sequence length="361" mass="41644">MNLQDYYDIRPIQSPLVPVNMEFHVYDSFGRLKEEMYAVITPKDPETFNRFHPEAVNRAVLRWVYESGYADKEKHEMVTARALPWAGLKLANFDAFLRNELQQLSLSLGIAIHCNDGFKTIRGPVPYETAKMARDLLQMREAHKNGLPFSERAQFIHTWGHMFDTHPRQSRAVGEAIQALAERHDKKFEILRDGEIVIYTLGSTVSDRYEIRADASGYKARKLDQANIAEEFAIHEGRGVIDWIEDQATTWTGPCTSERSGRYQKAPKSSDIHKLREQLDEQLPASYYRFVEGGHEFIVRRPKTLAGPEILGRLLTGIDSLDLKYLVWIAECDGRTIRRELRNMDFAVEFLANITEDMHQI</sequence>
<reference evidence="1" key="1">
    <citation type="submission" date="2024-07" db="EMBL/GenBank/DDBJ databases">
        <authorList>
            <person name="Bringhurst R.M."/>
            <person name="Homer T.E."/>
        </authorList>
    </citation>
    <scope>NUCLEOTIDE SEQUENCE</scope>
</reference>
<name>A0AB39CDP2_9VIRU</name>